<feature type="transmembrane region" description="Helical" evidence="1">
    <location>
        <begin position="30"/>
        <end position="48"/>
    </location>
</feature>
<comment type="caution">
    <text evidence="3">The sequence shown here is derived from an EMBL/GenBank/DDBJ whole genome shotgun (WGS) entry which is preliminary data.</text>
</comment>
<dbReference type="Pfam" id="PF11141">
    <property type="entry name" value="DUF2914"/>
    <property type="match status" value="1"/>
</dbReference>
<evidence type="ECO:0000259" key="2">
    <source>
        <dbReference type="Pfam" id="PF11141"/>
    </source>
</evidence>
<organism evidence="3 4">
    <name type="scientific">Pseudoalteromonas citrea</name>
    <dbReference type="NCBI Taxonomy" id="43655"/>
    <lineage>
        <taxon>Bacteria</taxon>
        <taxon>Pseudomonadati</taxon>
        <taxon>Pseudomonadota</taxon>
        <taxon>Gammaproteobacteria</taxon>
        <taxon>Alteromonadales</taxon>
        <taxon>Pseudoalteromonadaceae</taxon>
        <taxon>Pseudoalteromonas</taxon>
    </lineage>
</organism>
<name>A0AAD4AFW4_9GAMM</name>
<sequence length="294" mass="32121">MTQRIVIKTAVTKTAPTVQTVSYQWHWRRIFAVSGVVLLSAAGVTYGLTNAVNADEIKPQIPVNTIDEVTVASQSADETMSVEVLTLPVKQNRVDQDDDVAAVVATEDSDNSVAAGDLALAIEVVTEAGTAQDLESMTVETVEDIGTKGIQDVDQESTSSVSETVFSESAQVANVALGAKIDTNVVSRAVLTTGIAQREPIDVLKDNLKRTQFSEKLYFFTEIKNLQGKTIHHLWFHQDQLMAEIPLTVGAVRYRTYSSKNIMPSQTGQWRVEVVTQQGQLLAQKSFRIIPDAQ</sequence>
<dbReference type="InterPro" id="IPR022606">
    <property type="entry name" value="DUF2914"/>
</dbReference>
<keyword evidence="1" id="KW-0812">Transmembrane</keyword>
<accession>A0AAD4AFW4</accession>
<dbReference type="RefSeq" id="WP_010366968.1">
    <property type="nucleotide sequence ID" value="NZ_AHBZ03000025.1"/>
</dbReference>
<proteinExistence type="predicted"/>
<protein>
    <recommendedName>
        <fullName evidence="2">DUF2914 domain-containing protein</fullName>
    </recommendedName>
</protein>
<gene>
    <name evidence="3" type="ORF">PCIT_a4428</name>
</gene>
<reference evidence="3" key="1">
    <citation type="journal article" date="2012" name="J. Bacteriol.">
        <title>Genome sequences of type strains of seven species of the marine bacterium Pseudoalteromonas.</title>
        <authorList>
            <person name="Xie B.B."/>
            <person name="Shu Y.L."/>
            <person name="Qin Q.L."/>
            <person name="Rong J.C."/>
            <person name="Zhang X.Y."/>
            <person name="Chen X.L."/>
            <person name="Shi M."/>
            <person name="He H.L."/>
            <person name="Zhou B.C."/>
            <person name="Zhang Y.Z."/>
        </authorList>
    </citation>
    <scope>NUCLEOTIDE SEQUENCE</scope>
    <source>
        <strain evidence="3">DSM 8771</strain>
    </source>
</reference>
<reference evidence="3" key="2">
    <citation type="submission" date="2015-03" db="EMBL/GenBank/DDBJ databases">
        <title>Genome sequence of Pseudoalteromonas citrea.</title>
        <authorList>
            <person name="Xie B.-B."/>
            <person name="Rong J.-C."/>
            <person name="Qin Q.-L."/>
            <person name="Zhang Y.-Z."/>
        </authorList>
    </citation>
    <scope>NUCLEOTIDE SEQUENCE</scope>
    <source>
        <strain evidence="3">DSM 8771</strain>
    </source>
</reference>
<evidence type="ECO:0000313" key="4">
    <source>
        <dbReference type="Proteomes" id="UP000016487"/>
    </source>
</evidence>
<keyword evidence="1" id="KW-0472">Membrane</keyword>
<evidence type="ECO:0000313" key="3">
    <source>
        <dbReference type="EMBL" id="KAF7767526.1"/>
    </source>
</evidence>
<feature type="domain" description="DUF2914" evidence="2">
    <location>
        <begin position="229"/>
        <end position="289"/>
    </location>
</feature>
<dbReference type="Proteomes" id="UP000016487">
    <property type="component" value="Unassembled WGS sequence"/>
</dbReference>
<evidence type="ECO:0000256" key="1">
    <source>
        <dbReference type="SAM" id="Phobius"/>
    </source>
</evidence>
<dbReference type="AlphaFoldDB" id="A0AAD4AFW4"/>
<keyword evidence="1" id="KW-1133">Transmembrane helix</keyword>
<dbReference type="EMBL" id="AHBZ03000025">
    <property type="protein sequence ID" value="KAF7767526.1"/>
    <property type="molecule type" value="Genomic_DNA"/>
</dbReference>